<keyword evidence="3" id="KW-1185">Reference proteome</keyword>
<proteinExistence type="predicted"/>
<dbReference type="EMBL" id="JAEFBK010000006">
    <property type="protein sequence ID" value="KAG7591673.1"/>
    <property type="molecule type" value="Genomic_DNA"/>
</dbReference>
<name>A0A8T2C189_9BRAS</name>
<evidence type="ECO:0000256" key="1">
    <source>
        <dbReference type="SAM" id="MobiDB-lite"/>
    </source>
</evidence>
<accession>A0A8T2C189</accession>
<evidence type="ECO:0000313" key="3">
    <source>
        <dbReference type="Proteomes" id="UP000694240"/>
    </source>
</evidence>
<dbReference type="AlphaFoldDB" id="A0A8T2C189"/>
<sequence>MYRGSRLTLLGKPEESSSPSSRRRRRQGNEEDHLHDNLSVHARNDCLLGFHSFNFREQTSATDNDDDDFLNIMNMERTKTFAGNGESIKFQSHHFLEAENTKNNWKNTWRENEHEEEELSLSLSLNHPHNHQQRWRSNASSSLSETSEAVSSSSAPFIFRECFASSKIDLNLNLSFSLLHS</sequence>
<protein>
    <submittedName>
        <fullName evidence="2">Myb domain containing protein</fullName>
    </submittedName>
</protein>
<gene>
    <name evidence="2" type="ORF">ISN45_Aa01g006770</name>
</gene>
<evidence type="ECO:0000313" key="2">
    <source>
        <dbReference type="EMBL" id="KAG7591673.1"/>
    </source>
</evidence>
<comment type="caution">
    <text evidence="2">The sequence shown here is derived from an EMBL/GenBank/DDBJ whole genome shotgun (WGS) entry which is preliminary data.</text>
</comment>
<reference evidence="2 3" key="1">
    <citation type="submission" date="2020-12" db="EMBL/GenBank/DDBJ databases">
        <title>Concerted genomic and epigenomic changes stabilize Arabidopsis allopolyploids.</title>
        <authorList>
            <person name="Chen Z."/>
        </authorList>
    </citation>
    <scope>NUCLEOTIDE SEQUENCE [LARGE SCALE GENOMIC DNA]</scope>
    <source>
        <strain evidence="2">Allo738</strain>
        <tissue evidence="2">Leaf</tissue>
    </source>
</reference>
<organism evidence="2 3">
    <name type="scientific">Arabidopsis thaliana x Arabidopsis arenosa</name>
    <dbReference type="NCBI Taxonomy" id="1240361"/>
    <lineage>
        <taxon>Eukaryota</taxon>
        <taxon>Viridiplantae</taxon>
        <taxon>Streptophyta</taxon>
        <taxon>Embryophyta</taxon>
        <taxon>Tracheophyta</taxon>
        <taxon>Spermatophyta</taxon>
        <taxon>Magnoliopsida</taxon>
        <taxon>eudicotyledons</taxon>
        <taxon>Gunneridae</taxon>
        <taxon>Pentapetalae</taxon>
        <taxon>rosids</taxon>
        <taxon>malvids</taxon>
        <taxon>Brassicales</taxon>
        <taxon>Brassicaceae</taxon>
        <taxon>Camelineae</taxon>
        <taxon>Arabidopsis</taxon>
    </lineage>
</organism>
<dbReference type="Proteomes" id="UP000694240">
    <property type="component" value="Chromosome 6"/>
</dbReference>
<feature type="region of interest" description="Disordered" evidence="1">
    <location>
        <begin position="1"/>
        <end position="37"/>
    </location>
</feature>
<feature type="compositionally biased region" description="Basic and acidic residues" evidence="1">
    <location>
        <begin position="27"/>
        <end position="37"/>
    </location>
</feature>